<gene>
    <name evidence="2" type="ORF">ACFYM3_22545</name>
</gene>
<evidence type="ECO:0000313" key="3">
    <source>
        <dbReference type="Proteomes" id="UP001601288"/>
    </source>
</evidence>
<sequence>MRTGFLVDRLRMVNGRIGRQPEILGAGTVPVVLGTSPLDEPDDHSVGVGDREEALAPRFLAQRHGDPNSGLTQPLFLLPQAGGDGEARDQATDTLITLLGRQHLDAGRAG</sequence>
<reference evidence="2 3" key="1">
    <citation type="submission" date="2024-10" db="EMBL/GenBank/DDBJ databases">
        <title>The Natural Products Discovery Center: Release of the First 8490 Sequenced Strains for Exploring Actinobacteria Biosynthetic Diversity.</title>
        <authorList>
            <person name="Kalkreuter E."/>
            <person name="Kautsar S.A."/>
            <person name="Yang D."/>
            <person name="Bader C.D."/>
            <person name="Teijaro C.N."/>
            <person name="Fluegel L."/>
            <person name="Davis C.M."/>
            <person name="Simpson J.R."/>
            <person name="Lauterbach L."/>
            <person name="Steele A.D."/>
            <person name="Gui C."/>
            <person name="Meng S."/>
            <person name="Li G."/>
            <person name="Viehrig K."/>
            <person name="Ye F."/>
            <person name="Su P."/>
            <person name="Kiefer A.F."/>
            <person name="Nichols A."/>
            <person name="Cepeda A.J."/>
            <person name="Yan W."/>
            <person name="Fan B."/>
            <person name="Jiang Y."/>
            <person name="Adhikari A."/>
            <person name="Zheng C.-J."/>
            <person name="Schuster L."/>
            <person name="Cowan T.M."/>
            <person name="Smanski M.J."/>
            <person name="Chevrette M.G."/>
            <person name="De Carvalho L.P.S."/>
            <person name="Shen B."/>
        </authorList>
    </citation>
    <scope>NUCLEOTIDE SEQUENCE [LARGE SCALE GENOMIC DNA]</scope>
    <source>
        <strain evidence="2 3">NPDC007066</strain>
    </source>
</reference>
<dbReference type="EMBL" id="JBIAFP010000013">
    <property type="protein sequence ID" value="MFE9227362.1"/>
    <property type="molecule type" value="Genomic_DNA"/>
</dbReference>
<comment type="caution">
    <text evidence="2">The sequence shown here is derived from an EMBL/GenBank/DDBJ whole genome shotgun (WGS) entry which is preliminary data.</text>
</comment>
<feature type="region of interest" description="Disordered" evidence="1">
    <location>
        <begin position="62"/>
        <end position="88"/>
    </location>
</feature>
<name>A0ABW6LIL6_9ACTN</name>
<proteinExistence type="predicted"/>
<evidence type="ECO:0000256" key="1">
    <source>
        <dbReference type="SAM" id="MobiDB-lite"/>
    </source>
</evidence>
<evidence type="ECO:0000313" key="2">
    <source>
        <dbReference type="EMBL" id="MFE9227362.1"/>
    </source>
</evidence>
<accession>A0ABW6LIL6</accession>
<dbReference type="RefSeq" id="WP_358280603.1">
    <property type="nucleotide sequence ID" value="NZ_JBEYGJ010000008.1"/>
</dbReference>
<protein>
    <submittedName>
        <fullName evidence="2">Uncharacterized protein</fullName>
    </submittedName>
</protein>
<organism evidence="2 3">
    <name type="scientific">Streptomyces massasporeus</name>
    <dbReference type="NCBI Taxonomy" id="67324"/>
    <lineage>
        <taxon>Bacteria</taxon>
        <taxon>Bacillati</taxon>
        <taxon>Actinomycetota</taxon>
        <taxon>Actinomycetes</taxon>
        <taxon>Kitasatosporales</taxon>
        <taxon>Streptomycetaceae</taxon>
        <taxon>Streptomyces</taxon>
    </lineage>
</organism>
<keyword evidence="3" id="KW-1185">Reference proteome</keyword>
<dbReference type="Proteomes" id="UP001601288">
    <property type="component" value="Unassembled WGS sequence"/>
</dbReference>